<gene>
    <name evidence="2" type="ORF">TNIN_45941</name>
</gene>
<dbReference type="EMBL" id="BMAV01000624">
    <property type="protein sequence ID" value="GFY38053.1"/>
    <property type="molecule type" value="Genomic_DNA"/>
</dbReference>
<reference evidence="2" key="1">
    <citation type="submission" date="2020-08" db="EMBL/GenBank/DDBJ databases">
        <title>Multicomponent nature underlies the extraordinary mechanical properties of spider dragline silk.</title>
        <authorList>
            <person name="Kono N."/>
            <person name="Nakamura H."/>
            <person name="Mori M."/>
            <person name="Yoshida Y."/>
            <person name="Ohtoshi R."/>
            <person name="Malay A.D."/>
            <person name="Moran D.A.P."/>
            <person name="Tomita M."/>
            <person name="Numata K."/>
            <person name="Arakawa K."/>
        </authorList>
    </citation>
    <scope>NUCLEOTIDE SEQUENCE</scope>
</reference>
<sequence length="137" mass="15528">MAVIKGGSGRKAFPDEPTARTTEHANAQMMIYPFHCSIGDLCLSEKGYEIKIRGVKNSVERVWERTAAAISFLPCKEQGFTQFLIINYEWADQLRAISDIQVEHDWRCETGQIELRTWGMGMNVKGEREDTRLGTAS</sequence>
<name>A0A8X6WMS6_9ARAC</name>
<accession>A0A8X6WMS6</accession>
<organism evidence="2 3">
    <name type="scientific">Trichonephila inaurata madagascariensis</name>
    <dbReference type="NCBI Taxonomy" id="2747483"/>
    <lineage>
        <taxon>Eukaryota</taxon>
        <taxon>Metazoa</taxon>
        <taxon>Ecdysozoa</taxon>
        <taxon>Arthropoda</taxon>
        <taxon>Chelicerata</taxon>
        <taxon>Arachnida</taxon>
        <taxon>Araneae</taxon>
        <taxon>Araneomorphae</taxon>
        <taxon>Entelegynae</taxon>
        <taxon>Araneoidea</taxon>
        <taxon>Nephilidae</taxon>
        <taxon>Trichonephila</taxon>
        <taxon>Trichonephila inaurata</taxon>
    </lineage>
</organism>
<dbReference type="AlphaFoldDB" id="A0A8X6WMS6"/>
<protein>
    <submittedName>
        <fullName evidence="2">Uncharacterized protein</fullName>
    </submittedName>
</protein>
<evidence type="ECO:0000256" key="1">
    <source>
        <dbReference type="SAM" id="MobiDB-lite"/>
    </source>
</evidence>
<evidence type="ECO:0000313" key="2">
    <source>
        <dbReference type="EMBL" id="GFY38053.1"/>
    </source>
</evidence>
<keyword evidence="3" id="KW-1185">Reference proteome</keyword>
<evidence type="ECO:0000313" key="3">
    <source>
        <dbReference type="Proteomes" id="UP000886998"/>
    </source>
</evidence>
<dbReference type="Proteomes" id="UP000886998">
    <property type="component" value="Unassembled WGS sequence"/>
</dbReference>
<feature type="region of interest" description="Disordered" evidence="1">
    <location>
        <begin position="1"/>
        <end position="20"/>
    </location>
</feature>
<comment type="caution">
    <text evidence="2">The sequence shown here is derived from an EMBL/GenBank/DDBJ whole genome shotgun (WGS) entry which is preliminary data.</text>
</comment>
<proteinExistence type="predicted"/>